<dbReference type="InterPro" id="IPR002645">
    <property type="entry name" value="STAS_dom"/>
</dbReference>
<feature type="domain" description="STAS" evidence="3">
    <location>
        <begin position="1"/>
        <end position="111"/>
    </location>
</feature>
<gene>
    <name evidence="4" type="primary">spoIIAA</name>
    <name evidence="4" type="ORF">GCM10017581_045340</name>
</gene>
<dbReference type="InterPro" id="IPR003658">
    <property type="entry name" value="Anti-sigma_ant"/>
</dbReference>
<proteinExistence type="inferred from homology"/>
<keyword evidence="5" id="KW-1185">Reference proteome</keyword>
<dbReference type="RefSeq" id="WP_271189406.1">
    <property type="nucleotide sequence ID" value="NZ_BSFP01000026.1"/>
</dbReference>
<name>A0A9W6KIN4_9ACTN</name>
<evidence type="ECO:0000256" key="2">
    <source>
        <dbReference type="RuleBase" id="RU003749"/>
    </source>
</evidence>
<organism evidence="4 5">
    <name type="scientific">Dactylosporangium matsuzakiense</name>
    <dbReference type="NCBI Taxonomy" id="53360"/>
    <lineage>
        <taxon>Bacteria</taxon>
        <taxon>Bacillati</taxon>
        <taxon>Actinomycetota</taxon>
        <taxon>Actinomycetes</taxon>
        <taxon>Micromonosporales</taxon>
        <taxon>Micromonosporaceae</taxon>
        <taxon>Dactylosporangium</taxon>
    </lineage>
</organism>
<dbReference type="AlphaFoldDB" id="A0A9W6KIN4"/>
<dbReference type="GO" id="GO:0043856">
    <property type="term" value="F:anti-sigma factor antagonist activity"/>
    <property type="evidence" value="ECO:0007669"/>
    <property type="project" value="InterPro"/>
</dbReference>
<dbReference type="Pfam" id="PF01740">
    <property type="entry name" value="STAS"/>
    <property type="match status" value="1"/>
</dbReference>
<evidence type="ECO:0000313" key="5">
    <source>
        <dbReference type="Proteomes" id="UP001143480"/>
    </source>
</evidence>
<comment type="similarity">
    <text evidence="1 2">Belongs to the anti-sigma-factor antagonist family.</text>
</comment>
<dbReference type="Gene3D" id="3.30.750.24">
    <property type="entry name" value="STAS domain"/>
    <property type="match status" value="1"/>
</dbReference>
<dbReference type="PROSITE" id="PS50801">
    <property type="entry name" value="STAS"/>
    <property type="match status" value="1"/>
</dbReference>
<accession>A0A9W6KIN4</accession>
<dbReference type="EMBL" id="BSFP01000026">
    <property type="protein sequence ID" value="GLL02792.1"/>
    <property type="molecule type" value="Genomic_DNA"/>
</dbReference>
<dbReference type="CDD" id="cd07043">
    <property type="entry name" value="STAS_anti-anti-sigma_factors"/>
    <property type="match status" value="1"/>
</dbReference>
<dbReference type="PANTHER" id="PTHR33495:SF2">
    <property type="entry name" value="ANTI-SIGMA FACTOR ANTAGONIST TM_1081-RELATED"/>
    <property type="match status" value="1"/>
</dbReference>
<evidence type="ECO:0000313" key="4">
    <source>
        <dbReference type="EMBL" id="GLL02792.1"/>
    </source>
</evidence>
<evidence type="ECO:0000256" key="1">
    <source>
        <dbReference type="ARBA" id="ARBA00009013"/>
    </source>
</evidence>
<reference evidence="4" key="2">
    <citation type="submission" date="2023-01" db="EMBL/GenBank/DDBJ databases">
        <authorList>
            <person name="Sun Q."/>
            <person name="Evtushenko L."/>
        </authorList>
    </citation>
    <scope>NUCLEOTIDE SEQUENCE</scope>
    <source>
        <strain evidence="4">VKM Ac-1321</strain>
    </source>
</reference>
<sequence>MRITVRQEAGHTVIAVAGEIDIATAPRLQDAAYQALLDGASSLVIDLAETGFVDSSGLRVMVNVLKRVAAAPAGSLHIVRPAPSVMKVFELTRLDATFSMIDSVSAFPPIQAEDRERRP</sequence>
<dbReference type="NCBIfam" id="TIGR00377">
    <property type="entry name" value="ant_ant_sig"/>
    <property type="match status" value="1"/>
</dbReference>
<dbReference type="Proteomes" id="UP001143480">
    <property type="component" value="Unassembled WGS sequence"/>
</dbReference>
<reference evidence="4" key="1">
    <citation type="journal article" date="2014" name="Int. J. Syst. Evol. Microbiol.">
        <title>Complete genome sequence of Corynebacterium casei LMG S-19264T (=DSM 44701T), isolated from a smear-ripened cheese.</title>
        <authorList>
            <consortium name="US DOE Joint Genome Institute (JGI-PGF)"/>
            <person name="Walter F."/>
            <person name="Albersmeier A."/>
            <person name="Kalinowski J."/>
            <person name="Ruckert C."/>
        </authorList>
    </citation>
    <scope>NUCLEOTIDE SEQUENCE</scope>
    <source>
        <strain evidence="4">VKM Ac-1321</strain>
    </source>
</reference>
<dbReference type="SUPFAM" id="SSF52091">
    <property type="entry name" value="SpoIIaa-like"/>
    <property type="match status" value="1"/>
</dbReference>
<evidence type="ECO:0000259" key="3">
    <source>
        <dbReference type="PROSITE" id="PS50801"/>
    </source>
</evidence>
<dbReference type="InterPro" id="IPR036513">
    <property type="entry name" value="STAS_dom_sf"/>
</dbReference>
<protein>
    <recommendedName>
        <fullName evidence="2">Anti-sigma factor antagonist</fullName>
    </recommendedName>
</protein>
<comment type="caution">
    <text evidence="4">The sequence shown here is derived from an EMBL/GenBank/DDBJ whole genome shotgun (WGS) entry which is preliminary data.</text>
</comment>
<dbReference type="PANTHER" id="PTHR33495">
    <property type="entry name" value="ANTI-SIGMA FACTOR ANTAGONIST TM_1081-RELATED-RELATED"/>
    <property type="match status" value="1"/>
</dbReference>